<dbReference type="AlphaFoldDB" id="A0A6J0BNK5"/>
<keyword evidence="3" id="KW-1185">Reference proteome</keyword>
<dbReference type="InterPro" id="IPR000582">
    <property type="entry name" value="Acyl-CoA-binding_protein"/>
</dbReference>
<evidence type="ECO:0000256" key="1">
    <source>
        <dbReference type="ARBA" id="ARBA00023121"/>
    </source>
</evidence>
<protein>
    <submittedName>
        <fullName evidence="4">Acyl-CoA-binding protein homolog</fullName>
    </submittedName>
</protein>
<dbReference type="InterPro" id="IPR035984">
    <property type="entry name" value="Acyl-CoA-binding_sf"/>
</dbReference>
<dbReference type="RefSeq" id="XP_015515403.1">
    <property type="nucleotide sequence ID" value="XM_015659917.2"/>
</dbReference>
<evidence type="ECO:0000313" key="4">
    <source>
        <dbReference type="RefSeq" id="XP_015515403.1"/>
    </source>
</evidence>
<dbReference type="FunCoup" id="A0A6J0BNK5">
    <property type="interactions" value="243"/>
</dbReference>
<dbReference type="InParanoid" id="A0A6J0BNK5"/>
<organism evidence="4">
    <name type="scientific">Neodiprion lecontei</name>
    <name type="common">Redheaded pine sawfly</name>
    <dbReference type="NCBI Taxonomy" id="441921"/>
    <lineage>
        <taxon>Eukaryota</taxon>
        <taxon>Metazoa</taxon>
        <taxon>Ecdysozoa</taxon>
        <taxon>Arthropoda</taxon>
        <taxon>Hexapoda</taxon>
        <taxon>Insecta</taxon>
        <taxon>Pterygota</taxon>
        <taxon>Neoptera</taxon>
        <taxon>Endopterygota</taxon>
        <taxon>Hymenoptera</taxon>
        <taxon>Tenthredinoidea</taxon>
        <taxon>Diprionidae</taxon>
        <taxon>Diprioninae</taxon>
        <taxon>Neodiprion</taxon>
    </lineage>
</organism>
<dbReference type="Proteomes" id="UP000829291">
    <property type="component" value="Chromosome 7"/>
</dbReference>
<sequence>MSLDEKFQSAAAAVKTLTKRPTDEELLELYAFFKQAIEGDNKTPKPGMLDLKGKAKWNAWDSKRGTSQDAAKEAYIKFVDTLLTKYK</sequence>
<dbReference type="PANTHER" id="PTHR23310:SF137">
    <property type="entry name" value="ACYL-COA BINDING PROTEIN 3, ISOFORM A-RELATED"/>
    <property type="match status" value="1"/>
</dbReference>
<gene>
    <name evidence="4" type="primary">LOC107221055</name>
</gene>
<dbReference type="GO" id="GO:0000062">
    <property type="term" value="F:fatty-acyl-CoA binding"/>
    <property type="evidence" value="ECO:0007669"/>
    <property type="project" value="InterPro"/>
</dbReference>
<name>A0A6J0BNK5_NEOLC</name>
<keyword evidence="1" id="KW-0446">Lipid-binding</keyword>
<dbReference type="Pfam" id="PF00887">
    <property type="entry name" value="ACBP"/>
    <property type="match status" value="1"/>
</dbReference>
<evidence type="ECO:0000259" key="2">
    <source>
        <dbReference type="PROSITE" id="PS51228"/>
    </source>
</evidence>
<dbReference type="Gene3D" id="1.20.80.10">
    <property type="match status" value="1"/>
</dbReference>
<dbReference type="InterPro" id="IPR014352">
    <property type="entry name" value="FERM/acyl-CoA-bd_prot_sf"/>
</dbReference>
<dbReference type="KEGG" id="nlo:107221055"/>
<feature type="domain" description="ACB" evidence="2">
    <location>
        <begin position="3"/>
        <end position="87"/>
    </location>
</feature>
<dbReference type="PANTHER" id="PTHR23310">
    <property type="entry name" value="ACYL-COA-BINDING PROTEIN, ACBP"/>
    <property type="match status" value="1"/>
</dbReference>
<dbReference type="PROSITE" id="PS51228">
    <property type="entry name" value="ACB_2"/>
    <property type="match status" value="1"/>
</dbReference>
<dbReference type="SUPFAM" id="SSF47027">
    <property type="entry name" value="Acyl-CoA binding protein"/>
    <property type="match status" value="1"/>
</dbReference>
<dbReference type="OrthoDB" id="346910at2759"/>
<dbReference type="PRINTS" id="PR00689">
    <property type="entry name" value="ACOABINDINGP"/>
</dbReference>
<evidence type="ECO:0000313" key="3">
    <source>
        <dbReference type="Proteomes" id="UP000829291"/>
    </source>
</evidence>
<proteinExistence type="predicted"/>
<dbReference type="GO" id="GO:0006631">
    <property type="term" value="P:fatty acid metabolic process"/>
    <property type="evidence" value="ECO:0007669"/>
    <property type="project" value="TreeGrafter"/>
</dbReference>
<accession>A0A6J0BNK5</accession>
<reference evidence="4" key="1">
    <citation type="submission" date="2025-08" db="UniProtKB">
        <authorList>
            <consortium name="RefSeq"/>
        </authorList>
    </citation>
    <scope>IDENTIFICATION</scope>
    <source>
        <tissue evidence="4">Thorax and Abdomen</tissue>
    </source>
</reference>
<dbReference type="GeneID" id="107221055"/>